<keyword evidence="5" id="KW-1185">Reference proteome</keyword>
<gene>
    <name evidence="4" type="ORF">RI543_000431</name>
</gene>
<dbReference type="InterPro" id="IPR013258">
    <property type="entry name" value="Striatin_N"/>
</dbReference>
<evidence type="ECO:0000256" key="2">
    <source>
        <dbReference type="SAM" id="Coils"/>
    </source>
</evidence>
<dbReference type="AlphaFoldDB" id="A0AAN7WND0"/>
<feature type="domain" description="Striatin N-terminal" evidence="3">
    <location>
        <begin position="10"/>
        <end position="54"/>
    </location>
</feature>
<dbReference type="InterPro" id="IPR051488">
    <property type="entry name" value="WD_repeat_striatin"/>
</dbReference>
<protein>
    <recommendedName>
        <fullName evidence="3">Striatin N-terminal domain-containing protein</fullName>
    </recommendedName>
</protein>
<proteinExistence type="predicted"/>
<dbReference type="Pfam" id="PF08232">
    <property type="entry name" value="Striatin"/>
    <property type="match status" value="1"/>
</dbReference>
<evidence type="ECO:0000259" key="3">
    <source>
        <dbReference type="Pfam" id="PF08232"/>
    </source>
</evidence>
<name>A0AAN7WND0_9SACH</name>
<dbReference type="Proteomes" id="UP001306508">
    <property type="component" value="Unassembled WGS sequence"/>
</dbReference>
<comment type="caution">
    <text evidence="4">The sequence shown here is derived from an EMBL/GenBank/DDBJ whole genome shotgun (WGS) entry which is preliminary data.</text>
</comment>
<keyword evidence="1 2" id="KW-0175">Coiled coil</keyword>
<evidence type="ECO:0000256" key="1">
    <source>
        <dbReference type="ARBA" id="ARBA00023054"/>
    </source>
</evidence>
<dbReference type="PANTHER" id="PTHR15653">
    <property type="entry name" value="STRIATIN"/>
    <property type="match status" value="1"/>
</dbReference>
<dbReference type="EMBL" id="JAWIZZ010000015">
    <property type="protein sequence ID" value="KAK5782109.1"/>
    <property type="molecule type" value="Genomic_DNA"/>
</dbReference>
<dbReference type="PANTHER" id="PTHR15653:SF0">
    <property type="entry name" value="CONNECTOR OF KINASE TO AP-1, ISOFORM E"/>
    <property type="match status" value="1"/>
</dbReference>
<organism evidence="4 5">
    <name type="scientific">Arxiozyma heterogenica</name>
    <dbReference type="NCBI Taxonomy" id="278026"/>
    <lineage>
        <taxon>Eukaryota</taxon>
        <taxon>Fungi</taxon>
        <taxon>Dikarya</taxon>
        <taxon>Ascomycota</taxon>
        <taxon>Saccharomycotina</taxon>
        <taxon>Saccharomycetes</taxon>
        <taxon>Saccharomycetales</taxon>
        <taxon>Saccharomycetaceae</taxon>
        <taxon>Arxiozyma</taxon>
    </lineage>
</organism>
<reference evidence="5" key="1">
    <citation type="submission" date="2023-07" db="EMBL/GenBank/DDBJ databases">
        <title>A draft genome of Kazachstania heterogenica Y-27499.</title>
        <authorList>
            <person name="Donic C."/>
            <person name="Kralova J.S."/>
            <person name="Fidel L."/>
            <person name="Ben-Dor S."/>
            <person name="Jung S."/>
        </authorList>
    </citation>
    <scope>NUCLEOTIDE SEQUENCE [LARGE SCALE GENOMIC DNA]</scope>
    <source>
        <strain evidence="5">Y27499</strain>
    </source>
</reference>
<accession>A0AAN7WND0</accession>
<sequence>MNQYNQPHYTLPGVMHYLQSEFTKNERDRITWDLERLEMKSYINQLESENRELRHKLSVLRSQLQSHTVTDNQLEDDGKLYLKQNSKEIDSLVKSRLRVQENVKEIIYLLNGPNVTSDLNTITNRNLPLHQMEDLNLNTRTQNILNVNSDSESELSDNNIIQKDNRNIDSKEASDVNGAYVESLFKKNGSPVISKDNSYHYVQTDVGDETNIPEVDDLISDTTEVAPVYDLDEQMESKDDEMQISLPIQDDKETSTLQMGYQQPLAQILRVNKNHILATLNNKLKYYKIEEDSSCLDMEVSFDTLLSGMDVKGVFWINEKMIMFVLNDGVTVWDVQLSKLIDKFPLYDDVALNFKDIISTNLKNNWLILTTCTGVNIVEWDWGDQEKENGSDSSISVKNKYYIHVSNCMASVLGITEKSFIVITNNPLKLLIYNFNGEILQTVNINKEVSKKRITKDVKLYINKESSKLLIQMKRHLIFYSFEQKRIVQQKTLVKTPTSIYFRYADDVIGVAYDDGMVELRKLNNFDKVVFEYPHLTTTISNKGNLGIEDKMLHLISIDTTYLNNKYIFVSLGDNVLKLETANI</sequence>
<evidence type="ECO:0000313" key="5">
    <source>
        <dbReference type="Proteomes" id="UP001306508"/>
    </source>
</evidence>
<feature type="coiled-coil region" evidence="2">
    <location>
        <begin position="36"/>
        <end position="63"/>
    </location>
</feature>
<evidence type="ECO:0000313" key="4">
    <source>
        <dbReference type="EMBL" id="KAK5782109.1"/>
    </source>
</evidence>